<feature type="compositionally biased region" description="Basic and acidic residues" evidence="1">
    <location>
        <begin position="223"/>
        <end position="232"/>
    </location>
</feature>
<organism evidence="2 3">
    <name type="scientific">Caenorhabditis bovis</name>
    <dbReference type="NCBI Taxonomy" id="2654633"/>
    <lineage>
        <taxon>Eukaryota</taxon>
        <taxon>Metazoa</taxon>
        <taxon>Ecdysozoa</taxon>
        <taxon>Nematoda</taxon>
        <taxon>Chromadorea</taxon>
        <taxon>Rhabditida</taxon>
        <taxon>Rhabditina</taxon>
        <taxon>Rhabditomorpha</taxon>
        <taxon>Rhabditoidea</taxon>
        <taxon>Rhabditidae</taxon>
        <taxon>Peloderinae</taxon>
        <taxon>Caenorhabditis</taxon>
    </lineage>
</organism>
<feature type="compositionally biased region" description="Polar residues" evidence="1">
    <location>
        <begin position="333"/>
        <end position="354"/>
    </location>
</feature>
<dbReference type="InterPro" id="IPR045255">
    <property type="entry name" value="RanBP1-like"/>
</dbReference>
<evidence type="ECO:0008006" key="4">
    <source>
        <dbReference type="Google" id="ProtNLM"/>
    </source>
</evidence>
<protein>
    <recommendedName>
        <fullName evidence="4">RanBD1 domain-containing protein</fullName>
    </recommendedName>
</protein>
<keyword evidence="3" id="KW-1185">Reference proteome</keyword>
<gene>
    <name evidence="2" type="ORF">CBOVIS_LOCUS6026</name>
</gene>
<dbReference type="PANTHER" id="PTHR23138">
    <property type="entry name" value="RAN BINDING PROTEIN"/>
    <property type="match status" value="1"/>
</dbReference>
<feature type="compositionally biased region" description="Basic and acidic residues" evidence="1">
    <location>
        <begin position="76"/>
        <end position="95"/>
    </location>
</feature>
<proteinExistence type="predicted"/>
<dbReference type="PANTHER" id="PTHR23138:SF141">
    <property type="entry name" value="NUCLEAR PORE COMPLEX PROTEIN NUP50"/>
    <property type="match status" value="1"/>
</dbReference>
<dbReference type="SUPFAM" id="SSF50729">
    <property type="entry name" value="PH domain-like"/>
    <property type="match status" value="1"/>
</dbReference>
<name>A0A8S1EU33_9PELO</name>
<dbReference type="InterPro" id="IPR011993">
    <property type="entry name" value="PH-like_dom_sf"/>
</dbReference>
<feature type="compositionally biased region" description="Basic and acidic residues" evidence="1">
    <location>
        <begin position="260"/>
        <end position="272"/>
    </location>
</feature>
<evidence type="ECO:0000313" key="3">
    <source>
        <dbReference type="Proteomes" id="UP000494206"/>
    </source>
</evidence>
<feature type="compositionally biased region" description="Basic residues" evidence="1">
    <location>
        <begin position="96"/>
        <end position="109"/>
    </location>
</feature>
<evidence type="ECO:0000313" key="2">
    <source>
        <dbReference type="EMBL" id="CAB3403565.1"/>
    </source>
</evidence>
<feature type="compositionally biased region" description="Low complexity" evidence="1">
    <location>
        <begin position="391"/>
        <end position="402"/>
    </location>
</feature>
<comment type="caution">
    <text evidence="2">The sequence shown here is derived from an EMBL/GenBank/DDBJ whole genome shotgun (WGS) entry which is preliminary data.</text>
</comment>
<dbReference type="GO" id="GO:0006606">
    <property type="term" value="P:protein import into nucleus"/>
    <property type="evidence" value="ECO:0007669"/>
    <property type="project" value="TreeGrafter"/>
</dbReference>
<evidence type="ECO:0000256" key="1">
    <source>
        <dbReference type="SAM" id="MobiDB-lite"/>
    </source>
</evidence>
<feature type="compositionally biased region" description="Polar residues" evidence="1">
    <location>
        <begin position="279"/>
        <end position="298"/>
    </location>
</feature>
<accession>A0A8S1EU33</accession>
<feature type="compositionally biased region" description="Basic and acidic residues" evidence="1">
    <location>
        <begin position="359"/>
        <end position="370"/>
    </location>
</feature>
<dbReference type="AlphaFoldDB" id="A0A8S1EU33"/>
<feature type="compositionally biased region" description="Polar residues" evidence="1">
    <location>
        <begin position="307"/>
        <end position="319"/>
    </location>
</feature>
<dbReference type="CDD" id="cd13170">
    <property type="entry name" value="RanBD_NUP50"/>
    <property type="match status" value="1"/>
</dbReference>
<dbReference type="Proteomes" id="UP000494206">
    <property type="component" value="Unassembled WGS sequence"/>
</dbReference>
<dbReference type="EMBL" id="CADEPM010000003">
    <property type="protein sequence ID" value="CAB3403565.1"/>
    <property type="molecule type" value="Genomic_DNA"/>
</dbReference>
<dbReference type="OrthoDB" id="10062131at2759"/>
<feature type="region of interest" description="Disordered" evidence="1">
    <location>
        <begin position="71"/>
        <end position="129"/>
    </location>
</feature>
<sequence length="575" mass="62532">MERSPTPLTSEEHMNQFRFRDKMTLLNSEFLSVLQHFFKEKSHYDFSSTMTSYMEHVKKLKVLYKLEVEDTNVSQRTEEKRSSSKKSSEVQEKPRSSQRKIAKAVRKNKHLENCGNNLSATPAPAGTASKIFSSSPAIKATPAFPKFGDISAISKETPPPIKDKAPEVPAPTTARKRAIRGGGPLGGSESVIFKGGNDGKSSENTAMSIPVPTIKLPAPSKDFWSKKSDKPENNGGSLFGFLGKTETPPFTGFSFGNKNTEQEKDEEKKENPPPKQFVASPTNEKSSTSSPLSFGAKTSENKDEGQPKSSLFTFGSKPSESVDGGSKKALFTFSGQDVQKNDNNGSKPTLSFPSFGSLKKPDEEKKDNENSKSTTLSFPKIEEKKDYASTSSTKPSLFSFGSSSSNSLFGKSAPAASNGLSFGSGGSLFSNLAQKAEENAAKKEGEDDGEEEAEYVPPKAEVTEIAEPDAILSTKVSVFKFSGKEYSKLGVGMLYIKKVGDKHSVLIRAATTTGTVWLNCLCNPAMKATKVDDPKKDKLRLTCPATPSEMVTMLLRFGTPENADMYFEKISEITK</sequence>
<feature type="region of interest" description="Disordered" evidence="1">
    <location>
        <begin position="149"/>
        <end position="402"/>
    </location>
</feature>
<reference evidence="2 3" key="1">
    <citation type="submission" date="2020-04" db="EMBL/GenBank/DDBJ databases">
        <authorList>
            <person name="Laetsch R D."/>
            <person name="Stevens L."/>
            <person name="Kumar S."/>
            <person name="Blaxter L. M."/>
        </authorList>
    </citation>
    <scope>NUCLEOTIDE SEQUENCE [LARGE SCALE GENOMIC DNA]</scope>
</reference>
<dbReference type="Gene3D" id="2.30.29.30">
    <property type="entry name" value="Pleckstrin-homology domain (PH domain)/Phosphotyrosine-binding domain (PTB)"/>
    <property type="match status" value="1"/>
</dbReference>